<proteinExistence type="predicted"/>
<reference evidence="1 2" key="1">
    <citation type="submission" date="2018-11" db="EMBL/GenBank/DDBJ databases">
        <authorList>
            <consortium name="Pathogen Informatics"/>
        </authorList>
    </citation>
    <scope>NUCLEOTIDE SEQUENCE [LARGE SCALE GENOMIC DNA]</scope>
    <source>
        <strain evidence="1 2">NCTC11868</strain>
    </source>
</reference>
<gene>
    <name evidence="1" type="ORF">NCTC11868_04630</name>
</gene>
<dbReference type="AlphaFoldDB" id="A0A3P6L387"/>
<organism evidence="1 2">
    <name type="scientific">Shigella dysenteriae</name>
    <dbReference type="NCBI Taxonomy" id="622"/>
    <lineage>
        <taxon>Bacteria</taxon>
        <taxon>Pseudomonadati</taxon>
        <taxon>Pseudomonadota</taxon>
        <taxon>Gammaproteobacteria</taxon>
        <taxon>Enterobacterales</taxon>
        <taxon>Enterobacteriaceae</taxon>
        <taxon>Shigella</taxon>
    </lineage>
</organism>
<evidence type="ECO:0000313" key="2">
    <source>
        <dbReference type="Proteomes" id="UP000274225"/>
    </source>
</evidence>
<evidence type="ECO:0000313" key="1">
    <source>
        <dbReference type="EMBL" id="VDG94996.1"/>
    </source>
</evidence>
<protein>
    <submittedName>
        <fullName evidence="1">Uncharacterized protein</fullName>
    </submittedName>
</protein>
<sequence>MLDNLIGAPPRLPLPFFCRMIGKLSQRFGLGDPHTNSKMGTL</sequence>
<dbReference type="EMBL" id="UYIT01000009">
    <property type="protein sequence ID" value="VDG94996.1"/>
    <property type="molecule type" value="Genomic_DNA"/>
</dbReference>
<dbReference type="Proteomes" id="UP000274225">
    <property type="component" value="Unassembled WGS sequence"/>
</dbReference>
<name>A0A3P6L387_SHIDY</name>
<accession>A0A3P6L387</accession>